<dbReference type="EMBL" id="VHLL01000004">
    <property type="protein sequence ID" value="MCT8337606.1"/>
    <property type="molecule type" value="Genomic_DNA"/>
</dbReference>
<dbReference type="InterPro" id="IPR049794">
    <property type="entry name" value="DrmE"/>
</dbReference>
<accession>A0A9E4ZNS5</accession>
<comment type="caution">
    <text evidence="2">The sequence shown here is derived from an EMBL/GenBank/DDBJ whole genome shotgun (WGS) entry which is preliminary data.</text>
</comment>
<evidence type="ECO:0000259" key="1">
    <source>
        <dbReference type="Pfam" id="PF24957"/>
    </source>
</evidence>
<keyword evidence="3" id="KW-1185">Reference proteome</keyword>
<sequence length="759" mass="85959">MTITPLLALEALYYRLHEKKLPSGRNRLVIFSSRVELRQDIKYHFTSLRAGTMPIYLDAFLLGRVTSKGEVVNVTPKNGEPKLIISPGVAALPNSDVARSIFGAIIEATPDIKEEQAQQIFRWAQLNKIPCLFVVSPDPPTELARTLIGKGIIYWGWEPESLVEDCRADEANLKKGIFSLDHPFCRNYKEIRNKAIGVKKIIIPVKEQRLNKMLLELRKDYWELARAAESTNSPRAADVTKRLLGCIYALEEITSPLAYAEIELNRRWGTIPVNRRIAALKTHCEAIRTEQPFFVSFALRSADKVLEAYGYMADTKTGKHPIIIQIIKEAVANEKSVLFVSKNEALNEGLKTYLEVEKELSISNLKNQRIDFIPVSQIYRNVADVNIVDTCILYGCPRYYQKDILSYARARSIGIIAYESEIPAIKYIQNETDNSLSFFSDACKAKTIERLLGAKPDGRTPKKRPREEKKNTALIFIDPQDAEMGEFAPKEIFSDFLSLDWRIDFEYANEAEAKSADQRLGKGLSDEITAAKISLTGDRCIILHAEKTVQIYDNSTDKVKDREAKNLKKGDFLILIENSTRKSLAESVISKVEAHPAMMEAVVYQKTWVHYLRQALEESGDTFIEIIRKLQEHGAKGPSTPGAIFQWVNGAIIGPQDLENIRRIGIIYEKPFLVAKFGDIARAIQRLRNIHRSLARRLNKLIPQAGIEADLKDKENTVIDKELELYLEDFANIVSIERIEAVEILENVSSGDLDKVTYN</sequence>
<dbReference type="Pfam" id="PF24957">
    <property type="entry name" value="DrmE_C"/>
    <property type="match status" value="1"/>
</dbReference>
<evidence type="ECO:0000313" key="3">
    <source>
        <dbReference type="Proteomes" id="UP001065682"/>
    </source>
</evidence>
<dbReference type="AlphaFoldDB" id="A0A9E4ZNS5"/>
<dbReference type="Proteomes" id="UP001065682">
    <property type="component" value="Unassembled WGS sequence"/>
</dbReference>
<feature type="domain" description="DISARM protein DrmE C-terminal" evidence="1">
    <location>
        <begin position="530"/>
        <end position="702"/>
    </location>
</feature>
<gene>
    <name evidence="2" type="ORF">FKB36_08950</name>
</gene>
<evidence type="ECO:0000313" key="2">
    <source>
        <dbReference type="EMBL" id="MCT8337606.1"/>
    </source>
</evidence>
<proteinExistence type="predicted"/>
<reference evidence="2" key="1">
    <citation type="submission" date="2019-06" db="EMBL/GenBank/DDBJ databases">
        <title>Methanoculleus strain from Tamsui River, Taipei, Taiwan.</title>
        <authorList>
            <person name="You Y.-T."/>
            <person name="Chen S.-C."/>
            <person name="Lai S.-J."/>
            <person name="Lee Y.-C."/>
            <person name="Lai M.-C."/>
        </authorList>
    </citation>
    <scope>NUCLEOTIDE SEQUENCE</scope>
    <source>
        <strain evidence="2">Afa-1</strain>
    </source>
</reference>
<dbReference type="RefSeq" id="WP_261597714.1">
    <property type="nucleotide sequence ID" value="NZ_VHLL01000004.1"/>
</dbReference>
<dbReference type="NCBIfam" id="NF038316">
    <property type="entry name" value="DrmE_fam"/>
    <property type="match status" value="1"/>
</dbReference>
<name>A0A9E4ZNS5_9EURY</name>
<dbReference type="InterPro" id="IPR056666">
    <property type="entry name" value="DrmE_C"/>
</dbReference>
<organism evidence="2 3">
    <name type="scientific">Methanoculleus formosensis</name>
    <dbReference type="NCBI Taxonomy" id="2590886"/>
    <lineage>
        <taxon>Archaea</taxon>
        <taxon>Methanobacteriati</taxon>
        <taxon>Methanobacteriota</taxon>
        <taxon>Stenosarchaea group</taxon>
        <taxon>Methanomicrobia</taxon>
        <taxon>Methanomicrobiales</taxon>
        <taxon>Methanomicrobiaceae</taxon>
        <taxon>Methanoculleus</taxon>
    </lineage>
</organism>
<protein>
    <recommendedName>
        <fullName evidence="1">DISARM protein DrmE C-terminal domain-containing protein</fullName>
    </recommendedName>
</protein>